<proteinExistence type="predicted"/>
<evidence type="ECO:0000313" key="2">
    <source>
        <dbReference type="EMBL" id="TDQ36524.1"/>
    </source>
</evidence>
<keyword evidence="1" id="KW-0812">Transmembrane</keyword>
<gene>
    <name evidence="2" type="ORF">DFQ45_11271</name>
</gene>
<dbReference type="Proteomes" id="UP000294575">
    <property type="component" value="Unassembled WGS sequence"/>
</dbReference>
<evidence type="ECO:0000256" key="1">
    <source>
        <dbReference type="SAM" id="Phobius"/>
    </source>
</evidence>
<accession>A0A4R6U0E5</accession>
<organism evidence="2 3">
    <name type="scientific">Thiopseudomonas denitrificans</name>
    <dbReference type="NCBI Taxonomy" id="1501432"/>
    <lineage>
        <taxon>Bacteria</taxon>
        <taxon>Pseudomonadati</taxon>
        <taxon>Pseudomonadota</taxon>
        <taxon>Gammaproteobacteria</taxon>
        <taxon>Pseudomonadales</taxon>
        <taxon>Pseudomonadaceae</taxon>
        <taxon>Thiopseudomonas</taxon>
    </lineage>
</organism>
<protein>
    <recommendedName>
        <fullName evidence="4">DUF2149 domain-containing protein</fullName>
    </recommendedName>
</protein>
<evidence type="ECO:0000313" key="3">
    <source>
        <dbReference type="Proteomes" id="UP000294575"/>
    </source>
</evidence>
<comment type="caution">
    <text evidence="2">The sequence shown here is derived from an EMBL/GenBank/DDBJ whole genome shotgun (WGS) entry which is preliminary data.</text>
</comment>
<sequence>MSLRLIEDADADDPILSVVNLIDVFLVVIAALLLTVASNPLNPFMQENFTLVKNPGEDTMEVVIKKGEVLEHYKSSGDMGEGEGAKAGITYRMKDGSMIYVPE</sequence>
<keyword evidence="1" id="KW-0472">Membrane</keyword>
<reference evidence="2 3" key="1">
    <citation type="submission" date="2019-03" db="EMBL/GenBank/DDBJ databases">
        <title>Genomic Encyclopedia of Type Strains, Phase IV (KMG-IV): sequencing the most valuable type-strain genomes for metagenomic binning, comparative biology and taxonomic classification.</title>
        <authorList>
            <person name="Goeker M."/>
        </authorList>
    </citation>
    <scope>NUCLEOTIDE SEQUENCE [LARGE SCALE GENOMIC DNA]</scope>
    <source>
        <strain evidence="2 3">DSM 28679</strain>
    </source>
</reference>
<dbReference type="InterPro" id="IPR018676">
    <property type="entry name" value="DUF2149"/>
</dbReference>
<dbReference type="EMBL" id="SNYK01000012">
    <property type="protein sequence ID" value="TDQ36524.1"/>
    <property type="molecule type" value="Genomic_DNA"/>
</dbReference>
<evidence type="ECO:0008006" key="4">
    <source>
        <dbReference type="Google" id="ProtNLM"/>
    </source>
</evidence>
<keyword evidence="1" id="KW-1133">Transmembrane helix</keyword>
<keyword evidence="3" id="KW-1185">Reference proteome</keyword>
<dbReference type="Pfam" id="PF09919">
    <property type="entry name" value="DUF2149"/>
    <property type="match status" value="1"/>
</dbReference>
<feature type="transmembrane region" description="Helical" evidence="1">
    <location>
        <begin position="15"/>
        <end position="37"/>
    </location>
</feature>
<dbReference type="OrthoDB" id="199365at2"/>
<name>A0A4R6U0E5_9GAMM</name>
<dbReference type="AlphaFoldDB" id="A0A4R6U0E5"/>